<feature type="signal peptide" evidence="1">
    <location>
        <begin position="1"/>
        <end position="24"/>
    </location>
</feature>
<feature type="chain" id="PRO_5002005273" evidence="1">
    <location>
        <begin position="25"/>
        <end position="137"/>
    </location>
</feature>
<dbReference type="Gene3D" id="3.30.70.100">
    <property type="match status" value="1"/>
</dbReference>
<feature type="domain" description="ABM" evidence="2">
    <location>
        <begin position="40"/>
        <end position="131"/>
    </location>
</feature>
<dbReference type="Proteomes" id="UP000030377">
    <property type="component" value="Unassembled WGS sequence"/>
</dbReference>
<dbReference type="RefSeq" id="WP_244464196.1">
    <property type="nucleotide sequence ID" value="NZ_CP126005.1"/>
</dbReference>
<dbReference type="GO" id="GO:0004497">
    <property type="term" value="F:monooxygenase activity"/>
    <property type="evidence" value="ECO:0007669"/>
    <property type="project" value="UniProtKB-KW"/>
</dbReference>
<dbReference type="InterPro" id="IPR011008">
    <property type="entry name" value="Dimeric_a/b-barrel"/>
</dbReference>
<gene>
    <name evidence="3" type="ORF">MA20_34570</name>
</gene>
<keyword evidence="1" id="KW-0732">Signal</keyword>
<dbReference type="SUPFAM" id="SSF54909">
    <property type="entry name" value="Dimeric alpha+beta barrel"/>
    <property type="match status" value="1"/>
</dbReference>
<protein>
    <submittedName>
        <fullName evidence="3">Antibiotic biosynthesis monooxygenase</fullName>
    </submittedName>
</protein>
<dbReference type="InterPro" id="IPR007138">
    <property type="entry name" value="ABM_dom"/>
</dbReference>
<comment type="caution">
    <text evidence="3">The sequence shown here is derived from an EMBL/GenBank/DDBJ whole genome shotgun (WGS) entry which is preliminary data.</text>
</comment>
<evidence type="ECO:0000259" key="2">
    <source>
        <dbReference type="PROSITE" id="PS51725"/>
    </source>
</evidence>
<dbReference type="AlphaFoldDB" id="A0A0A3YPH5"/>
<proteinExistence type="predicted"/>
<accession>A0A0A3YPH5</accession>
<evidence type="ECO:0000313" key="3">
    <source>
        <dbReference type="EMBL" id="KGT75568.1"/>
    </source>
</evidence>
<keyword evidence="3" id="KW-0560">Oxidoreductase</keyword>
<sequence>MTSRTRMILALAAALLGGAAPAAAQERDGVRYRAIPDGAYSVVAEVQAKPGKERALREATLPLVALVRSDPKNLVYFFQEDRETPGRFIFYEIFATRDDFEAHNAMPYVQQWFGRLPELAEGGVVVRRLEILGHGGG</sequence>
<dbReference type="PROSITE" id="PS51725">
    <property type="entry name" value="ABM"/>
    <property type="match status" value="1"/>
</dbReference>
<dbReference type="EMBL" id="JRPN01000025">
    <property type="protein sequence ID" value="KGT75568.1"/>
    <property type="molecule type" value="Genomic_DNA"/>
</dbReference>
<evidence type="ECO:0000313" key="4">
    <source>
        <dbReference type="Proteomes" id="UP000030377"/>
    </source>
</evidence>
<name>A0A0A3YPH5_BRAJP</name>
<evidence type="ECO:0000256" key="1">
    <source>
        <dbReference type="SAM" id="SignalP"/>
    </source>
</evidence>
<dbReference type="Pfam" id="PF03992">
    <property type="entry name" value="ABM"/>
    <property type="match status" value="1"/>
</dbReference>
<reference evidence="3 4" key="1">
    <citation type="submission" date="2014-09" db="EMBL/GenBank/DDBJ databases">
        <title>Draft genome of Bradyrhizobium japonicum Is-34.</title>
        <authorList>
            <person name="Tsurumaru H."/>
            <person name="Yamakawa T."/>
            <person name="Hashimoto S."/>
            <person name="Okizaki K."/>
            <person name="Kanesaki Y."/>
            <person name="Yoshikawa H."/>
            <person name="Yajima S."/>
        </authorList>
    </citation>
    <scope>NUCLEOTIDE SEQUENCE [LARGE SCALE GENOMIC DNA]</scope>
    <source>
        <strain evidence="3 4">Is-34</strain>
    </source>
</reference>
<organism evidence="3 4">
    <name type="scientific">Bradyrhizobium japonicum</name>
    <dbReference type="NCBI Taxonomy" id="375"/>
    <lineage>
        <taxon>Bacteria</taxon>
        <taxon>Pseudomonadati</taxon>
        <taxon>Pseudomonadota</taxon>
        <taxon>Alphaproteobacteria</taxon>
        <taxon>Hyphomicrobiales</taxon>
        <taxon>Nitrobacteraceae</taxon>
        <taxon>Bradyrhizobium</taxon>
    </lineage>
</organism>
<keyword evidence="3" id="KW-0503">Monooxygenase</keyword>